<proteinExistence type="predicted"/>
<keyword evidence="2" id="KW-1185">Reference proteome</keyword>
<name>A0A021VX51_9CELL</name>
<evidence type="ECO:0000313" key="2">
    <source>
        <dbReference type="Proteomes" id="UP000019753"/>
    </source>
</evidence>
<dbReference type="RefSeq" id="WP_034225459.1">
    <property type="nucleotide sequence ID" value="NZ_AXCW01000078.1"/>
</dbReference>
<dbReference type="AlphaFoldDB" id="A0A021VX51"/>
<sequence length="337" mass="36561">MIRIDDIEAGTCWSAPDAPDLGEPDLPTCDPHGLLADGPHPFALDAPESRNFYATVDGYTRCVVGEEPARADLELLAPEGAVVAELRTCAVVLGEQVLRVWPHRWSTDHRLVVPAADGAAAFEVGGGAPVKWAVERALALSQRLGVPVLVARRHVLLPHGAWPAPVLPDGPAQVDDTTAWQADDAPPFDPPPLRDCCHPAAPELGPPLLSTAHDDVARFYATNHGHTAALLEDAVPAFDPYRRIPMGYTTLRLQEKRAIVHAGRVLRIWPLAHERPSAEERDESYRLTVGPGEQGEWIRDLTGEPTLATALRAALVLSARAGVTVLVSRDLEERDWH</sequence>
<comment type="caution">
    <text evidence="1">The sequence shown here is derived from an EMBL/GenBank/DDBJ whole genome shotgun (WGS) entry which is preliminary data.</text>
</comment>
<accession>A0A021VX51</accession>
<organism evidence="1 2">
    <name type="scientific">Actinotalea ferrariae CF5-4</name>
    <dbReference type="NCBI Taxonomy" id="948458"/>
    <lineage>
        <taxon>Bacteria</taxon>
        <taxon>Bacillati</taxon>
        <taxon>Actinomycetota</taxon>
        <taxon>Actinomycetes</taxon>
        <taxon>Micrococcales</taxon>
        <taxon>Cellulomonadaceae</taxon>
        <taxon>Actinotalea</taxon>
    </lineage>
</organism>
<dbReference type="EMBL" id="AXCW01000078">
    <property type="protein sequence ID" value="EYR63657.1"/>
    <property type="molecule type" value="Genomic_DNA"/>
</dbReference>
<dbReference type="Proteomes" id="UP000019753">
    <property type="component" value="Unassembled WGS sequence"/>
</dbReference>
<dbReference type="OrthoDB" id="5120520at2"/>
<reference evidence="1 2" key="1">
    <citation type="submission" date="2014-01" db="EMBL/GenBank/DDBJ databases">
        <title>Actinotalea ferrariae CF5-4.</title>
        <authorList>
            <person name="Chen F."/>
            <person name="Li Y."/>
            <person name="Wang G."/>
        </authorList>
    </citation>
    <scope>NUCLEOTIDE SEQUENCE [LARGE SCALE GENOMIC DNA]</scope>
    <source>
        <strain evidence="1 2">CF5-4</strain>
    </source>
</reference>
<evidence type="ECO:0000313" key="1">
    <source>
        <dbReference type="EMBL" id="EYR63657.1"/>
    </source>
</evidence>
<protein>
    <submittedName>
        <fullName evidence="1">Uncharacterized protein</fullName>
    </submittedName>
</protein>
<gene>
    <name evidence="1" type="ORF">N866_19175</name>
</gene>